<dbReference type="EMBL" id="JARJCM010000003">
    <property type="protein sequence ID" value="KAJ7046145.1"/>
    <property type="molecule type" value="Genomic_DNA"/>
</dbReference>
<sequence length="543" mass="60549">MHLDFSLEPFAQLRISAAKQKFIETFSGSSESPFSRTLTAEIPRRRPDYSFSSPAVTRSSGTQHSLQDQAYDFSAYQRTFSKRPGRPSGLVLYLEGALEFRALPCVCISYPMPNAERGKLNGRTVFPLPLPKTLERGKTSQMVSIILHTPESLDYTPSPTAAGFVSSCPTVRTGSARVRLPPISLPVDRTLTAALAALRELTLYDDCLDNAAFPLPHVPVIPPPLAPAARMSTPEDIVLSYGESLYRDFVPHDVGYVFYGIYLVVFVIYFWTTIQRPMPSIAARLLFCAMLLLFFSSTAQYIADMLLSLEQMEAYLTWTSVPLADRRTVWLQTHAGLYKTQRWPTAFNFVISDLIVIWRASVIFTLSRWIRVSLWSVGLADVGVWLCAASITSRDAVERTQNRSIDETINTVANCMSLATNLVGTVAIGVKAWNQRKFMKQHTMWGSNVPRVLLLLVETGGIWAMVQLAFSVLQQVNHGGNAKLDLATAVVARIATYFAAILPTATLIIARSQRSVDYVTLERRREQPSTVEYTQIERTLRGG</sequence>
<organism evidence="2 3">
    <name type="scientific">Mycena alexandri</name>
    <dbReference type="NCBI Taxonomy" id="1745969"/>
    <lineage>
        <taxon>Eukaryota</taxon>
        <taxon>Fungi</taxon>
        <taxon>Dikarya</taxon>
        <taxon>Basidiomycota</taxon>
        <taxon>Agaricomycotina</taxon>
        <taxon>Agaricomycetes</taxon>
        <taxon>Agaricomycetidae</taxon>
        <taxon>Agaricales</taxon>
        <taxon>Marasmiineae</taxon>
        <taxon>Mycenaceae</taxon>
        <taxon>Mycena</taxon>
    </lineage>
</organism>
<feature type="transmembrane region" description="Helical" evidence="1">
    <location>
        <begin position="281"/>
        <end position="303"/>
    </location>
</feature>
<keyword evidence="1" id="KW-0472">Membrane</keyword>
<evidence type="ECO:0000313" key="2">
    <source>
        <dbReference type="EMBL" id="KAJ7046145.1"/>
    </source>
</evidence>
<feature type="transmembrane region" description="Helical" evidence="1">
    <location>
        <begin position="411"/>
        <end position="430"/>
    </location>
</feature>
<feature type="transmembrane region" description="Helical" evidence="1">
    <location>
        <begin position="256"/>
        <end position="274"/>
    </location>
</feature>
<gene>
    <name evidence="2" type="ORF">C8F04DRAFT_1387775</name>
</gene>
<evidence type="ECO:0000256" key="1">
    <source>
        <dbReference type="SAM" id="Phobius"/>
    </source>
</evidence>
<accession>A0AAD6XFC0</accession>
<keyword evidence="3" id="KW-1185">Reference proteome</keyword>
<evidence type="ECO:0000313" key="3">
    <source>
        <dbReference type="Proteomes" id="UP001218188"/>
    </source>
</evidence>
<name>A0AAD6XFC0_9AGAR</name>
<proteinExistence type="predicted"/>
<feature type="transmembrane region" description="Helical" evidence="1">
    <location>
        <begin position="373"/>
        <end position="391"/>
    </location>
</feature>
<feature type="transmembrane region" description="Helical" evidence="1">
    <location>
        <begin position="451"/>
        <end position="470"/>
    </location>
</feature>
<feature type="transmembrane region" description="Helical" evidence="1">
    <location>
        <begin position="346"/>
        <end position="366"/>
    </location>
</feature>
<protein>
    <submittedName>
        <fullName evidence="2">Uncharacterized protein</fullName>
    </submittedName>
</protein>
<comment type="caution">
    <text evidence="2">The sequence shown here is derived from an EMBL/GenBank/DDBJ whole genome shotgun (WGS) entry which is preliminary data.</text>
</comment>
<keyword evidence="1" id="KW-0812">Transmembrane</keyword>
<dbReference type="AlphaFoldDB" id="A0AAD6XFC0"/>
<reference evidence="2" key="1">
    <citation type="submission" date="2023-03" db="EMBL/GenBank/DDBJ databases">
        <title>Massive genome expansion in bonnet fungi (Mycena s.s.) driven by repeated elements and novel gene families across ecological guilds.</title>
        <authorList>
            <consortium name="Lawrence Berkeley National Laboratory"/>
            <person name="Harder C.B."/>
            <person name="Miyauchi S."/>
            <person name="Viragh M."/>
            <person name="Kuo A."/>
            <person name="Thoen E."/>
            <person name="Andreopoulos B."/>
            <person name="Lu D."/>
            <person name="Skrede I."/>
            <person name="Drula E."/>
            <person name="Henrissat B."/>
            <person name="Morin E."/>
            <person name="Kohler A."/>
            <person name="Barry K."/>
            <person name="LaButti K."/>
            <person name="Morin E."/>
            <person name="Salamov A."/>
            <person name="Lipzen A."/>
            <person name="Mereny Z."/>
            <person name="Hegedus B."/>
            <person name="Baldrian P."/>
            <person name="Stursova M."/>
            <person name="Weitz H."/>
            <person name="Taylor A."/>
            <person name="Grigoriev I.V."/>
            <person name="Nagy L.G."/>
            <person name="Martin F."/>
            <person name="Kauserud H."/>
        </authorList>
    </citation>
    <scope>NUCLEOTIDE SEQUENCE</scope>
    <source>
        <strain evidence="2">CBHHK200</strain>
    </source>
</reference>
<feature type="transmembrane region" description="Helical" evidence="1">
    <location>
        <begin position="490"/>
        <end position="510"/>
    </location>
</feature>
<keyword evidence="1" id="KW-1133">Transmembrane helix</keyword>
<dbReference type="Proteomes" id="UP001218188">
    <property type="component" value="Unassembled WGS sequence"/>
</dbReference>